<reference evidence="2 3" key="1">
    <citation type="submission" date="2022-10" db="EMBL/GenBank/DDBJ databases">
        <title>The complete genomes of actinobacterial strains from the NBC collection.</title>
        <authorList>
            <person name="Joergensen T.S."/>
            <person name="Alvarez Arevalo M."/>
            <person name="Sterndorff E.B."/>
            <person name="Faurdal D."/>
            <person name="Vuksanovic O."/>
            <person name="Mourched A.-S."/>
            <person name="Charusanti P."/>
            <person name="Shaw S."/>
            <person name="Blin K."/>
            <person name="Weber T."/>
        </authorList>
    </citation>
    <scope>NUCLEOTIDE SEQUENCE [LARGE SCALE GENOMIC DNA]</scope>
    <source>
        <strain evidence="2 3">NBC_00319</strain>
    </source>
</reference>
<name>A0AAU4K6D7_9NOCA</name>
<dbReference type="AlphaFoldDB" id="A0AAU4K6D7"/>
<dbReference type="RefSeq" id="WP_328858664.1">
    <property type="nucleotide sequence ID" value="NZ_CP108021.1"/>
</dbReference>
<proteinExistence type="predicted"/>
<dbReference type="Proteomes" id="UP001432128">
    <property type="component" value="Chromosome"/>
</dbReference>
<keyword evidence="3" id="KW-1185">Reference proteome</keyword>
<keyword evidence="1" id="KW-1133">Transmembrane helix</keyword>
<dbReference type="KEGG" id="whr:OG579_07755"/>
<keyword evidence="1" id="KW-0812">Transmembrane</keyword>
<evidence type="ECO:0000313" key="3">
    <source>
        <dbReference type="Proteomes" id="UP001432128"/>
    </source>
</evidence>
<organism evidence="2 3">
    <name type="scientific">Williamsia herbipolensis</name>
    <dbReference type="NCBI Taxonomy" id="1603258"/>
    <lineage>
        <taxon>Bacteria</taxon>
        <taxon>Bacillati</taxon>
        <taxon>Actinomycetota</taxon>
        <taxon>Actinomycetes</taxon>
        <taxon>Mycobacteriales</taxon>
        <taxon>Nocardiaceae</taxon>
        <taxon>Williamsia</taxon>
    </lineage>
</organism>
<feature type="transmembrane region" description="Helical" evidence="1">
    <location>
        <begin position="366"/>
        <end position="388"/>
    </location>
</feature>
<feature type="transmembrane region" description="Helical" evidence="1">
    <location>
        <begin position="7"/>
        <end position="26"/>
    </location>
</feature>
<dbReference type="EMBL" id="CP108021">
    <property type="protein sequence ID" value="WUM21660.1"/>
    <property type="molecule type" value="Genomic_DNA"/>
</dbReference>
<feature type="transmembrane region" description="Helical" evidence="1">
    <location>
        <begin position="236"/>
        <end position="255"/>
    </location>
</feature>
<evidence type="ECO:0000256" key="1">
    <source>
        <dbReference type="SAM" id="Phobius"/>
    </source>
</evidence>
<feature type="transmembrane region" description="Helical" evidence="1">
    <location>
        <begin position="46"/>
        <end position="67"/>
    </location>
</feature>
<dbReference type="InterPro" id="IPR046264">
    <property type="entry name" value="DUF6297"/>
</dbReference>
<accession>A0AAU4K6D7</accession>
<gene>
    <name evidence="2" type="ORF">OG579_07755</name>
</gene>
<protein>
    <submittedName>
        <fullName evidence="2">DUF6297 family protein</fullName>
    </submittedName>
</protein>
<feature type="transmembrane region" description="Helical" evidence="1">
    <location>
        <begin position="122"/>
        <end position="142"/>
    </location>
</feature>
<feature type="transmembrane region" description="Helical" evidence="1">
    <location>
        <begin position="98"/>
        <end position="116"/>
    </location>
</feature>
<dbReference type="Pfam" id="PF19814">
    <property type="entry name" value="DUF6297"/>
    <property type="match status" value="2"/>
</dbReference>
<sequence length="389" mass="40788">MSVTRDDAPGIVLTGAVVAGLGWYLLQPERVATVIGVAHGIGHPTAVLVGWAIALCASVVGTAAWWWGPIRLSRAEATWHLSGPGERGPVLAGRRRRAAIVTLVGCLATATVVAVLDWSATPAVLGAGVGAAVVIVTIASAHQHRSSDRLSRRRRRGRQRWSPALLHRDAFAPDDGFIAAARMAAVTLDLGWIDTARVARWQLAHAWMRSRRLGGGRIRVMILADVLRLSRRRGDLAVGVVVLAVAVALPSTLYLTSIAPVVATVLAYRAGCAWACGLRRLTEVPALRRALGGSDPEVTAIHAVVPVSGVVLCCAVIALTWHLSLPAVLVVAVGSSFATVRRATRPDLPFDAPVYVTGQGGATQPLLLLAMVRGLVAVVVTGLLATLIG</sequence>
<keyword evidence="1" id="KW-0472">Membrane</keyword>
<evidence type="ECO:0000313" key="2">
    <source>
        <dbReference type="EMBL" id="WUM21660.1"/>
    </source>
</evidence>